<proteinExistence type="predicted"/>
<reference evidence="2 3" key="1">
    <citation type="submission" date="2016-03" db="EMBL/GenBank/DDBJ databases">
        <authorList>
            <person name="Ploux O."/>
        </authorList>
    </citation>
    <scope>NUCLEOTIDE SEQUENCE [LARGE SCALE GENOMIC DNA]</scope>
    <source>
        <strain evidence="2 3">UAMH 11012</strain>
    </source>
</reference>
<accession>A0A1L7XYM9</accession>
<dbReference type="AlphaFoldDB" id="A0A1L7XYM9"/>
<evidence type="ECO:0000313" key="2">
    <source>
        <dbReference type="EMBL" id="CZR70119.1"/>
    </source>
</evidence>
<name>A0A1L7XYM9_9HELO</name>
<feature type="transmembrane region" description="Helical" evidence="1">
    <location>
        <begin position="457"/>
        <end position="480"/>
    </location>
</feature>
<dbReference type="Proteomes" id="UP000184330">
    <property type="component" value="Unassembled WGS sequence"/>
</dbReference>
<evidence type="ECO:0000313" key="3">
    <source>
        <dbReference type="Proteomes" id="UP000184330"/>
    </source>
</evidence>
<dbReference type="EMBL" id="FJOG01000096">
    <property type="protein sequence ID" value="CZR70119.1"/>
    <property type="molecule type" value="Genomic_DNA"/>
</dbReference>
<keyword evidence="1" id="KW-1133">Transmembrane helix</keyword>
<keyword evidence="1" id="KW-0472">Membrane</keyword>
<dbReference type="OrthoDB" id="5139479at2759"/>
<keyword evidence="3" id="KW-1185">Reference proteome</keyword>
<protein>
    <submittedName>
        <fullName evidence="2">Uncharacterized protein</fullName>
    </submittedName>
</protein>
<gene>
    <name evidence="2" type="ORF">PAC_20020</name>
</gene>
<sequence>MIALAAWTAFATVAFALTAWFASTTFALNPGYEIQSSFHVSFADTVTILRIIQGVTSWATTSAVAASFETAMWASATSEAGSRILTLLTISPMTGASGVLKLICSKSTAGVDRAWGSARLFLLATCTLGGIVLFINTSATTSYYPINTFDVLAGTGPFNGSLVRPFLQGINTTIPYFAIASSYSFIDDPEFSISLEPSSCAGRMTPCDSYLFPGSIYLMWPQLNSNVPVDSVVSIENAPAMRIDFAEGLSSDDNFFSAADCTLYGDDPVAIKFCLGDSNVHHGSLKAGIYVCGNGTQNGQCLAASESGSTPNVTTAFSISSYMASSINSAENNTILSVFDLVTQEATPPIDVQALSLAVGWLLNYTGANLPVESSPDFQFWYTGSDAYQAIWETNAYITLKSILGFIFWEFTANNNGNPAVSTTEPNNQTPDLPAEFHTTASICLPFARFVIDKTSFIAYIVLQSAALVFCWVIVLWGFVIHRQLPATTSFPVVDFGAKLRRTQNSDERLFSKVGREDGDKQIRHALQGVRVTSRCKEKPEDVALLMKEERIDYPKVRRRASWS</sequence>
<evidence type="ECO:0000256" key="1">
    <source>
        <dbReference type="SAM" id="Phobius"/>
    </source>
</evidence>
<organism evidence="2 3">
    <name type="scientific">Phialocephala subalpina</name>
    <dbReference type="NCBI Taxonomy" id="576137"/>
    <lineage>
        <taxon>Eukaryota</taxon>
        <taxon>Fungi</taxon>
        <taxon>Dikarya</taxon>
        <taxon>Ascomycota</taxon>
        <taxon>Pezizomycotina</taxon>
        <taxon>Leotiomycetes</taxon>
        <taxon>Helotiales</taxon>
        <taxon>Mollisiaceae</taxon>
        <taxon>Phialocephala</taxon>
        <taxon>Phialocephala fortinii species complex</taxon>
    </lineage>
</organism>
<keyword evidence="1" id="KW-0812">Transmembrane</keyword>